<feature type="transmembrane region" description="Helical" evidence="9">
    <location>
        <begin position="306"/>
        <end position="326"/>
    </location>
</feature>
<evidence type="ECO:0000256" key="9">
    <source>
        <dbReference type="RuleBase" id="RU362011"/>
    </source>
</evidence>
<dbReference type="Gene3D" id="1.10.357.20">
    <property type="entry name" value="SLC41 divalent cation transporters, integral membrane domain"/>
    <property type="match status" value="1"/>
</dbReference>
<dbReference type="InterPro" id="IPR038076">
    <property type="entry name" value="MgtE_N_sf"/>
</dbReference>
<dbReference type="SMART" id="SM00924">
    <property type="entry name" value="MgtE_N"/>
    <property type="match status" value="1"/>
</dbReference>
<reference evidence="12 13" key="1">
    <citation type="submission" date="2018-03" db="EMBL/GenBank/DDBJ databases">
        <authorList>
            <person name="Keele B.F."/>
        </authorList>
    </citation>
    <scope>NUCLEOTIDE SEQUENCE [LARGE SCALE GENOMIC DNA]</scope>
    <source>
        <strain evidence="12 13">CECT 8599</strain>
    </source>
</reference>
<dbReference type="Pfam" id="PF00571">
    <property type="entry name" value="CBS"/>
    <property type="match status" value="2"/>
</dbReference>
<dbReference type="InterPro" id="IPR036739">
    <property type="entry name" value="SLC41_membr_dom_sf"/>
</dbReference>
<keyword evidence="8" id="KW-0129">CBS domain</keyword>
<feature type="transmembrane region" description="Helical" evidence="9">
    <location>
        <begin position="409"/>
        <end position="433"/>
    </location>
</feature>
<evidence type="ECO:0000259" key="11">
    <source>
        <dbReference type="PROSITE" id="PS51371"/>
    </source>
</evidence>
<feature type="domain" description="CBS" evidence="11">
    <location>
        <begin position="224"/>
        <end position="281"/>
    </location>
</feature>
<feature type="transmembrane region" description="Helical" evidence="9">
    <location>
        <begin position="332"/>
        <end position="359"/>
    </location>
</feature>
<evidence type="ECO:0000256" key="5">
    <source>
        <dbReference type="ARBA" id="ARBA00022842"/>
    </source>
</evidence>
<keyword evidence="13" id="KW-1185">Reference proteome</keyword>
<keyword evidence="7 9" id="KW-0472">Membrane</keyword>
<dbReference type="SUPFAM" id="SSF161093">
    <property type="entry name" value="MgtE membrane domain-like"/>
    <property type="match status" value="1"/>
</dbReference>
<evidence type="ECO:0000256" key="6">
    <source>
        <dbReference type="ARBA" id="ARBA00022989"/>
    </source>
</evidence>
<dbReference type="GO" id="GO:0015095">
    <property type="term" value="F:magnesium ion transmembrane transporter activity"/>
    <property type="evidence" value="ECO:0007669"/>
    <property type="project" value="UniProtKB-UniRule"/>
</dbReference>
<keyword evidence="9" id="KW-0479">Metal-binding</keyword>
<dbReference type="Gene3D" id="3.10.580.10">
    <property type="entry name" value="CBS-domain"/>
    <property type="match status" value="1"/>
</dbReference>
<dbReference type="CDD" id="cd04606">
    <property type="entry name" value="CBS_pair_Mg_transporter"/>
    <property type="match status" value="1"/>
</dbReference>
<dbReference type="InterPro" id="IPR046342">
    <property type="entry name" value="CBS_dom_sf"/>
</dbReference>
<dbReference type="EMBL" id="OMOR01000001">
    <property type="protein sequence ID" value="SPH22130.1"/>
    <property type="molecule type" value="Genomic_DNA"/>
</dbReference>
<dbReference type="InterPro" id="IPR006668">
    <property type="entry name" value="Mg_transptr_MgtE_intracell_dom"/>
</dbReference>
<evidence type="ECO:0000256" key="1">
    <source>
        <dbReference type="ARBA" id="ARBA00004141"/>
    </source>
</evidence>
<dbReference type="Pfam" id="PF03448">
    <property type="entry name" value="MgtE_N"/>
    <property type="match status" value="1"/>
</dbReference>
<dbReference type="PANTHER" id="PTHR43773:SF1">
    <property type="entry name" value="MAGNESIUM TRANSPORTER MGTE"/>
    <property type="match status" value="1"/>
</dbReference>
<evidence type="ECO:0000256" key="4">
    <source>
        <dbReference type="ARBA" id="ARBA00022692"/>
    </source>
</evidence>
<gene>
    <name evidence="12" type="primary">mgtE</name>
    <name evidence="12" type="ORF">ASD8599_02875</name>
</gene>
<dbReference type="PROSITE" id="PS51371">
    <property type="entry name" value="CBS"/>
    <property type="match status" value="2"/>
</dbReference>
<keyword evidence="5 9" id="KW-0460">Magnesium</keyword>
<dbReference type="InterPro" id="IPR000644">
    <property type="entry name" value="CBS_dom"/>
</dbReference>
<keyword evidence="6 9" id="KW-1133">Transmembrane helix</keyword>
<evidence type="ECO:0000313" key="13">
    <source>
        <dbReference type="Proteomes" id="UP000244880"/>
    </source>
</evidence>
<keyword evidence="4 9" id="KW-0812">Transmembrane</keyword>
<comment type="similarity">
    <text evidence="2 9">Belongs to the SLC41A transporter family.</text>
</comment>
<dbReference type="InterPro" id="IPR006667">
    <property type="entry name" value="SLC41_membr_dom"/>
</dbReference>
<dbReference type="InterPro" id="IPR006669">
    <property type="entry name" value="MgtE_transporter"/>
</dbReference>
<name>A0A2R8BGC0_9RHOB</name>
<dbReference type="GO" id="GO:0005886">
    <property type="term" value="C:plasma membrane"/>
    <property type="evidence" value="ECO:0007669"/>
    <property type="project" value="UniProtKB-SubCell"/>
</dbReference>
<feature type="transmembrane region" description="Helical" evidence="9">
    <location>
        <begin position="380"/>
        <end position="403"/>
    </location>
</feature>
<evidence type="ECO:0000256" key="10">
    <source>
        <dbReference type="SAM" id="MobiDB-lite"/>
    </source>
</evidence>
<dbReference type="Gene3D" id="1.25.60.10">
    <property type="entry name" value="MgtE N-terminal domain-like"/>
    <property type="match status" value="1"/>
</dbReference>
<comment type="subcellular location">
    <subcellularLocation>
        <location evidence="9">Cell membrane</location>
        <topology evidence="9">Multi-pass membrane protein</topology>
    </subcellularLocation>
    <subcellularLocation>
        <location evidence="1">Membrane</location>
        <topology evidence="1">Multi-pass membrane protein</topology>
    </subcellularLocation>
</comment>
<sequence>MVRHMSMDDVNQSPSEPRDDGAYTLDRKDISAILYAVEIEDKAKLTQLMDPLHAADIADLLEQINAFDRSRLIRLYDRDFDGEILSELDDSIREEVIAVLTPQVLAEAVRDLDSDDVVDLVEDLDEPQQEAILDALEDVDRAAVEQSLSYPEFSAGRLMQREVVMAPEHWNVGEAIDHLRNAKEDDLPDQFYHIVVVDPRLHPVGNVTLGKLMRSRREVKLTDIIEDVFQVIPVDQDEGDVAYAFNQYHLISAPVVDSEGRLIGIITIDDAMAVLDEEHEEDILRLAGVGEGSLSDRVIDTTKRRMPWLAVNLATSIAASMVIAQFEAAITQIVALAVLMPIVASMGGNAGTQSLTVAVRAIATKDLTGANVWRVIRREVMVGLVNGLIFAVVMGIVGVVWFGSPALGYVIAAAMVVNMVVAGLAGTVIPVILERVGVDPALASGAFVTTVTDVVGFFAFLGLAAMVLL</sequence>
<keyword evidence="3 9" id="KW-0813">Transport</keyword>
<evidence type="ECO:0000256" key="2">
    <source>
        <dbReference type="ARBA" id="ARBA00009749"/>
    </source>
</evidence>
<accession>A0A2R8BGC0</accession>
<dbReference type="SUPFAM" id="SSF54631">
    <property type="entry name" value="CBS-domain pair"/>
    <property type="match status" value="1"/>
</dbReference>
<keyword evidence="9" id="KW-1003">Cell membrane</keyword>
<dbReference type="Pfam" id="PF01769">
    <property type="entry name" value="MgtE"/>
    <property type="match status" value="1"/>
</dbReference>
<evidence type="ECO:0000313" key="12">
    <source>
        <dbReference type="EMBL" id="SPH22130.1"/>
    </source>
</evidence>
<comment type="function">
    <text evidence="9">Acts as a magnesium transporter.</text>
</comment>
<dbReference type="NCBIfam" id="TIGR00400">
    <property type="entry name" value="mgtE"/>
    <property type="match status" value="1"/>
</dbReference>
<dbReference type="GO" id="GO:0046872">
    <property type="term" value="F:metal ion binding"/>
    <property type="evidence" value="ECO:0007669"/>
    <property type="project" value="UniProtKB-KW"/>
</dbReference>
<feature type="domain" description="CBS" evidence="11">
    <location>
        <begin position="159"/>
        <end position="222"/>
    </location>
</feature>
<evidence type="ECO:0000256" key="8">
    <source>
        <dbReference type="PROSITE-ProRule" id="PRU00703"/>
    </source>
</evidence>
<comment type="subunit">
    <text evidence="9">Homodimer.</text>
</comment>
<protein>
    <recommendedName>
        <fullName evidence="9">Magnesium transporter MgtE</fullName>
    </recommendedName>
</protein>
<dbReference type="PANTHER" id="PTHR43773">
    <property type="entry name" value="MAGNESIUM TRANSPORTER MGTE"/>
    <property type="match status" value="1"/>
</dbReference>
<evidence type="ECO:0000256" key="7">
    <source>
        <dbReference type="ARBA" id="ARBA00023136"/>
    </source>
</evidence>
<evidence type="ECO:0000256" key="3">
    <source>
        <dbReference type="ARBA" id="ARBA00022448"/>
    </source>
</evidence>
<dbReference type="SMART" id="SM00116">
    <property type="entry name" value="CBS"/>
    <property type="match status" value="2"/>
</dbReference>
<feature type="region of interest" description="Disordered" evidence="10">
    <location>
        <begin position="1"/>
        <end position="23"/>
    </location>
</feature>
<proteinExistence type="inferred from homology"/>
<organism evidence="12 13">
    <name type="scientific">Ascidiaceihabitans donghaensis</name>
    <dbReference type="NCBI Taxonomy" id="1510460"/>
    <lineage>
        <taxon>Bacteria</taxon>
        <taxon>Pseudomonadati</taxon>
        <taxon>Pseudomonadota</taxon>
        <taxon>Alphaproteobacteria</taxon>
        <taxon>Rhodobacterales</taxon>
        <taxon>Paracoccaceae</taxon>
        <taxon>Ascidiaceihabitans</taxon>
    </lineage>
</organism>
<dbReference type="SUPFAM" id="SSF158791">
    <property type="entry name" value="MgtE N-terminal domain-like"/>
    <property type="match status" value="1"/>
</dbReference>
<dbReference type="Proteomes" id="UP000244880">
    <property type="component" value="Unassembled WGS sequence"/>
</dbReference>
<dbReference type="AlphaFoldDB" id="A0A2R8BGC0"/>
<feature type="transmembrane region" description="Helical" evidence="9">
    <location>
        <begin position="445"/>
        <end position="468"/>
    </location>
</feature>